<evidence type="ECO:0000313" key="4">
    <source>
        <dbReference type="Proteomes" id="UP000051020"/>
    </source>
</evidence>
<evidence type="ECO:0000313" key="3">
    <source>
        <dbReference type="EMBL" id="KRK23761.1"/>
    </source>
</evidence>
<gene>
    <name evidence="3" type="ORF">FD24_GL000733</name>
</gene>
<dbReference type="EMBL" id="AZCU01000013">
    <property type="protein sequence ID" value="KRK23761.1"/>
    <property type="molecule type" value="Genomic_DNA"/>
</dbReference>
<name>A0A837R7U2_LACPE</name>
<organism evidence="3 4">
    <name type="scientific">Lactiplantibacillus pentosus DSM 20314</name>
    <dbReference type="NCBI Taxonomy" id="1423791"/>
    <lineage>
        <taxon>Bacteria</taxon>
        <taxon>Bacillati</taxon>
        <taxon>Bacillota</taxon>
        <taxon>Bacilli</taxon>
        <taxon>Lactobacillales</taxon>
        <taxon>Lactobacillaceae</taxon>
        <taxon>Lactiplantibacillus</taxon>
    </lineage>
</organism>
<feature type="domain" description="DUF4931" evidence="2">
    <location>
        <begin position="147"/>
        <end position="260"/>
    </location>
</feature>
<dbReference type="InterPro" id="IPR012361">
    <property type="entry name" value="GalT_short"/>
</dbReference>
<dbReference type="InterPro" id="IPR049285">
    <property type="entry name" value="DUF4931_C"/>
</dbReference>
<dbReference type="Proteomes" id="UP000051020">
    <property type="component" value="Unassembled WGS sequence"/>
</dbReference>
<dbReference type="InterPro" id="IPR046322">
    <property type="entry name" value="DUF4931"/>
</dbReference>
<dbReference type="InterPro" id="IPR036265">
    <property type="entry name" value="HIT-like_sf"/>
</dbReference>
<evidence type="ECO:0000259" key="2">
    <source>
        <dbReference type="Pfam" id="PF20956"/>
    </source>
</evidence>
<dbReference type="Gene3D" id="3.30.428.10">
    <property type="entry name" value="HIT-like"/>
    <property type="match status" value="1"/>
</dbReference>
<dbReference type="AlphaFoldDB" id="A0A837R7U2"/>
<proteinExistence type="predicted"/>
<comment type="caution">
    <text evidence="3">The sequence shown here is derived from an EMBL/GenBank/DDBJ whole genome shotgun (WGS) entry which is preliminary data.</text>
</comment>
<dbReference type="SUPFAM" id="SSF54197">
    <property type="entry name" value="HIT-like"/>
    <property type="match status" value="1"/>
</dbReference>
<feature type="domain" description="DUF4931" evidence="1">
    <location>
        <begin position="16"/>
        <end position="138"/>
    </location>
</feature>
<reference evidence="3 4" key="1">
    <citation type="journal article" date="2015" name="Genome Announc.">
        <title>Expanding the biotechnology potential of lactobacilli through comparative genomics of 213 strains and associated genera.</title>
        <authorList>
            <person name="Sun Z."/>
            <person name="Harris H.M."/>
            <person name="McCann A."/>
            <person name="Guo C."/>
            <person name="Argimon S."/>
            <person name="Zhang W."/>
            <person name="Yang X."/>
            <person name="Jeffery I.B."/>
            <person name="Cooney J.C."/>
            <person name="Kagawa T.F."/>
            <person name="Liu W."/>
            <person name="Song Y."/>
            <person name="Salvetti E."/>
            <person name="Wrobel A."/>
            <person name="Rasinkangas P."/>
            <person name="Parkhill J."/>
            <person name="Rea M.C."/>
            <person name="O'Sullivan O."/>
            <person name="Ritari J."/>
            <person name="Douillard F.P."/>
            <person name="Paul Ross R."/>
            <person name="Yang R."/>
            <person name="Briner A.E."/>
            <person name="Felis G.E."/>
            <person name="de Vos W.M."/>
            <person name="Barrangou R."/>
            <person name="Klaenhammer T.R."/>
            <person name="Caufield P.W."/>
            <person name="Cui Y."/>
            <person name="Zhang H."/>
            <person name="O'Toole P.W."/>
        </authorList>
    </citation>
    <scope>NUCLEOTIDE SEQUENCE [LARGE SCALE GENOMIC DNA]</scope>
    <source>
        <strain evidence="3 4">DSM 20314</strain>
    </source>
</reference>
<sequence>MAERRRSTLHHLPLIFDTEIAKGKPENIRHPQHACPFCDRQQLTDILATENDRIWLLNKFPTLQATWQTIVIESSDHTGDISTYSSSQNRAVFAFAIKHWQATIASGRFKSVLLYKNFGPHSGGSLRHPHMQIVGLTAVDGYAKITAANLTGYPVMTIGPVAVTISDQPVMGFVEFNVTAPLTAIATLADAVQVVVRYLLHTYFQGRCDSYNLFVYPQDSQITVKVVPLFNVSPYYIGYQLTQADTPKRMRAIADELRQKFATATD</sequence>
<accession>A0A837R7U2</accession>
<protein>
    <submittedName>
        <fullName evidence="3">Integral membrane protein</fullName>
    </submittedName>
</protein>
<dbReference type="Pfam" id="PF20956">
    <property type="entry name" value="DUF4931_C"/>
    <property type="match status" value="1"/>
</dbReference>
<evidence type="ECO:0000259" key="1">
    <source>
        <dbReference type="Pfam" id="PF16285"/>
    </source>
</evidence>
<dbReference type="PIRSF" id="PIRSF031505">
    <property type="entry name" value="GalT_short"/>
    <property type="match status" value="1"/>
</dbReference>
<dbReference type="Pfam" id="PF16285">
    <property type="entry name" value="DUF4931_N"/>
    <property type="match status" value="1"/>
</dbReference>